<sequence length="108" mass="13270">MIMMKELAERASEFYYTKQQIDMLLRACQAKITELIHSLKQVNINESNHIFEELFEIQIILSEIKNKYLFEFNFNDFLNDFIYFFDRQDEYNVHYLYAHFQQSDEFPS</sequence>
<dbReference type="Proteomes" id="UP000077589">
    <property type="component" value="Unassembled WGS sequence"/>
</dbReference>
<reference evidence="2" key="2">
    <citation type="submission" date="2016-05" db="EMBL/GenBank/DDBJ databases">
        <authorList>
            <person name="Lavstsen T."/>
            <person name="Jespersen J.S."/>
        </authorList>
    </citation>
    <scope>NUCLEOTIDE SEQUENCE</scope>
    <source>
        <strain evidence="1">NML04-0072</strain>
        <strain evidence="2">NML120819</strain>
    </source>
</reference>
<dbReference type="EMBL" id="LT906482">
    <property type="protein sequence ID" value="SNW09784.1"/>
    <property type="molecule type" value="Genomic_DNA"/>
</dbReference>
<reference evidence="3 6" key="3">
    <citation type="submission" date="2017-06" db="EMBL/GenBank/DDBJ databases">
        <authorList>
            <consortium name="Pathogen Informatics"/>
        </authorList>
    </citation>
    <scope>NUCLEOTIDE SEQUENCE [LARGE SCALE GENOMIC DNA]</scope>
    <source>
        <strain evidence="3 6">NCTC10596</strain>
    </source>
</reference>
<proteinExistence type="predicted"/>
<reference evidence="4 5" key="1">
    <citation type="submission" date="2016-05" db="EMBL/GenBank/DDBJ databases">
        <title>Draft genome of Corynebacterium afermentans subsp. afermentans LCDC 88199T.</title>
        <authorList>
            <person name="Bernier A.-M."/>
            <person name="Bernard K."/>
        </authorList>
    </citation>
    <scope>NUCLEOTIDE SEQUENCE [LARGE SCALE GENOMIC DNA]</scope>
    <source>
        <strain evidence="4">NML04-0072</strain>
        <strain evidence="5">NML120819</strain>
    </source>
</reference>
<evidence type="ECO:0000313" key="1">
    <source>
        <dbReference type="EMBL" id="OAM16908.1"/>
    </source>
</evidence>
<dbReference type="KEGG" id="ecor:SAMEA4412678_1630"/>
<organism evidence="2 5">
    <name type="scientific">Eikenella corrodens</name>
    <dbReference type="NCBI Taxonomy" id="539"/>
    <lineage>
        <taxon>Bacteria</taxon>
        <taxon>Pseudomonadati</taxon>
        <taxon>Pseudomonadota</taxon>
        <taxon>Betaproteobacteria</taxon>
        <taxon>Neisseriales</taxon>
        <taxon>Neisseriaceae</taxon>
        <taxon>Eikenella</taxon>
    </lineage>
</organism>
<dbReference type="RefSeq" id="WP_003822136.1">
    <property type="nucleotide sequence ID" value="NZ_CP082861.1"/>
</dbReference>
<dbReference type="OrthoDB" id="8613505at2"/>
<protein>
    <submittedName>
        <fullName evidence="2">Uncharacterized protein</fullName>
    </submittedName>
</protein>
<evidence type="ECO:0000313" key="2">
    <source>
        <dbReference type="EMBL" id="OAM23595.1"/>
    </source>
</evidence>
<dbReference type="Proteomes" id="UP000078103">
    <property type="component" value="Unassembled WGS sequence"/>
</dbReference>
<name>A0A1A9RSF3_EIKCO</name>
<dbReference type="CDD" id="cd21060">
    <property type="entry name" value="CdiI_NC101"/>
    <property type="match status" value="1"/>
</dbReference>
<gene>
    <name evidence="2" type="ORF">A7P89_03485</name>
    <name evidence="1" type="ORF">A7P90_10090</name>
    <name evidence="3" type="ORF">SAMEA4412678_01630</name>
</gene>
<dbReference type="InterPro" id="IPR049759">
    <property type="entry name" value="CdiI-like"/>
</dbReference>
<dbReference type="EMBL" id="LXSG01000038">
    <property type="protein sequence ID" value="OAM16908.1"/>
    <property type="molecule type" value="Genomic_DNA"/>
</dbReference>
<dbReference type="Proteomes" id="UP000215465">
    <property type="component" value="Chromosome 1"/>
</dbReference>
<dbReference type="GeneID" id="60770531"/>
<dbReference type="EMBL" id="LXSH01000012">
    <property type="protein sequence ID" value="OAM23595.1"/>
    <property type="molecule type" value="Genomic_DNA"/>
</dbReference>
<accession>A0A1A9RSF3</accession>
<evidence type="ECO:0000313" key="6">
    <source>
        <dbReference type="Proteomes" id="UP000215465"/>
    </source>
</evidence>
<evidence type="ECO:0000313" key="3">
    <source>
        <dbReference type="EMBL" id="SNW09784.1"/>
    </source>
</evidence>
<evidence type="ECO:0000313" key="4">
    <source>
        <dbReference type="Proteomes" id="UP000077589"/>
    </source>
</evidence>
<evidence type="ECO:0000313" key="5">
    <source>
        <dbReference type="Proteomes" id="UP000078103"/>
    </source>
</evidence>
<dbReference type="AlphaFoldDB" id="A0A1A9RSF3"/>